<gene>
    <name evidence="1" type="ORF">DIABBA_LOCUS6109</name>
</gene>
<sequence length="115" mass="13522">MVICVFDVHQKLQRKIKKVYEFARKTLKLQRDKTKTRLDMHATRTTFERCEPVCLYNPKRKKGLQGIRNFNETGRAGAQACHIQFSARSKPKVVHIMRLLPYHGTDPPCWLLSLR</sequence>
<organism evidence="1 2">
    <name type="scientific">Diabrotica balteata</name>
    <name type="common">Banded cucumber beetle</name>
    <dbReference type="NCBI Taxonomy" id="107213"/>
    <lineage>
        <taxon>Eukaryota</taxon>
        <taxon>Metazoa</taxon>
        <taxon>Ecdysozoa</taxon>
        <taxon>Arthropoda</taxon>
        <taxon>Hexapoda</taxon>
        <taxon>Insecta</taxon>
        <taxon>Pterygota</taxon>
        <taxon>Neoptera</taxon>
        <taxon>Endopterygota</taxon>
        <taxon>Coleoptera</taxon>
        <taxon>Polyphaga</taxon>
        <taxon>Cucujiformia</taxon>
        <taxon>Chrysomeloidea</taxon>
        <taxon>Chrysomelidae</taxon>
        <taxon>Galerucinae</taxon>
        <taxon>Diabroticina</taxon>
        <taxon>Diabroticites</taxon>
        <taxon>Diabrotica</taxon>
    </lineage>
</organism>
<evidence type="ECO:0000313" key="2">
    <source>
        <dbReference type="Proteomes" id="UP001153709"/>
    </source>
</evidence>
<proteinExistence type="predicted"/>
<dbReference type="Proteomes" id="UP001153709">
    <property type="component" value="Chromosome 4"/>
</dbReference>
<accession>A0A9N9SZM2</accession>
<reference evidence="1" key="1">
    <citation type="submission" date="2022-01" db="EMBL/GenBank/DDBJ databases">
        <authorList>
            <person name="King R."/>
        </authorList>
    </citation>
    <scope>NUCLEOTIDE SEQUENCE</scope>
</reference>
<evidence type="ECO:0000313" key="1">
    <source>
        <dbReference type="EMBL" id="CAG9832651.1"/>
    </source>
</evidence>
<dbReference type="EMBL" id="OU898279">
    <property type="protein sequence ID" value="CAG9832651.1"/>
    <property type="molecule type" value="Genomic_DNA"/>
</dbReference>
<name>A0A9N9SZM2_DIABA</name>
<keyword evidence="2" id="KW-1185">Reference proteome</keyword>
<protein>
    <submittedName>
        <fullName evidence="1">Uncharacterized protein</fullName>
    </submittedName>
</protein>
<dbReference type="AlphaFoldDB" id="A0A9N9SZM2"/>
<dbReference type="OrthoDB" id="6769926at2759"/>